<dbReference type="Proteomes" id="UP000267017">
    <property type="component" value="Unassembled WGS sequence"/>
</dbReference>
<dbReference type="RefSeq" id="WP_128634782.1">
    <property type="nucleotide sequence ID" value="NZ_RRCN01000001.1"/>
</dbReference>
<dbReference type="InterPro" id="IPR031325">
    <property type="entry name" value="RHS_repeat"/>
</dbReference>
<evidence type="ECO:0000313" key="3">
    <source>
        <dbReference type="EMBL" id="RRJ67000.1"/>
    </source>
</evidence>
<dbReference type="InterPro" id="IPR022385">
    <property type="entry name" value="Rhs_assc_core"/>
</dbReference>
<dbReference type="NCBIfam" id="TIGR01643">
    <property type="entry name" value="YD_repeat_2x"/>
    <property type="match status" value="5"/>
</dbReference>
<sequence>MKKWISLLLSIVLVVDLVFLNGGYVSAEESAALPDSVESDISTVTSSVYDELLDKLSDSLDPDEIITISTVVDRFGVDRSWVASELVKGYKLSDIFQALLFQEEGGEYQAYLDRLYPNMKPDPLTAFNQQSATDAVYRVTVTESVYPETVTEDTYGFFKTLAATSKYDELALQRAPLKIDQAPYSVGSVNDSISTVDGSLSIRSTDLFIKGANGLDFALTRMYDSSLSKDRIYVSSRDKNITGVPTEEKRFGLGKGWIWDIPYMKTESGIQYVYIPGIGTYALDGAKLEGYPWRSPQVGRVGEKTAEKLDDLFGVSDAAYQLVDYTGGTSCYFDSRGYPLLITNRYGNYIEFSWNSDGLRRVITYPGAGQLGNFISLSYSSGKITATSYDSNTGEQQTVQYIKGTVEANNRNQEILKQVIDPAGRVTTYNYNILSGTLFNLIRGYENYQGSNRRLNWGWNDWVLLTSIEHPTKAITQYSLDDVVLRRMGQYAAEEEPRYGSRIVSYSTQTETISKAMTISYTGDVGETYGKNFTFSVAVNDGLTETAYSYKKVFIGNRVPDILYLNTVDSRSLDGTLRNVTSYTYDEANRRAVPIATSQRSYTGSSGSSAITTRTQYDEWGLVTAATDPFGVTSTYTYTLKPANTVQQWVPEMVNVPVSASNTLTTNHTYDPNTATLTQSAVVDSSGKLWGQTNYGYDTFGNPTSIRLRGDQADTVLTQEFGYRSILPSSQTVTVTDASGTAVPITVRADYNQRGDITRYVDGNGNGTTSQYDGVGRIIQETYADGSSIRAAYDDAYNKITVTQPNGSQITYEYDPFGRLVKETDARGSSTYLYDEFDRMIAKTDAEGQTTRYTYDAYGRALTENDGTSTTTYIYNDAARSKTTIDGEGNQIRETYDIAGRAIRTEEIRSSGSVVLSSNEYNNYGHLLSTTDANGNKTTYTYDALSQLIAVTDAEGKTTSYSYNMAGDMFKLTYADGKSLTKSYDEIGRLLKRTDPLGQVETYSYDNNGNVIRHIDRKGQTHTYQYNNRDLLIQDQASDETITYTYDSMGNRLTMTDGTGASVYAYAPTGELTSLTYPDGASLTMDYDRRGARTSQTFTLGSYQLSSKTTYQGASALPQQLQVLNSGGTEISTVAYTYRKNNSLAQTTTATGLTKTYTYTGLNLTGLQTTQNGATLKQYTYGYDNNRNITSQNDNGTGYTYGYDALNRIKTSSQFNELYAYDQRDNRSSLTTDRTPEIPTTASYQYDAKNRLKGATVDGMSITYSYNGDDLMVGRTKDGQTIKYYYDDRGLLVAEGTVNSRTVAITYGYVFDATGKLVSRQGANESGLQYYVTNGHGDVTELRDASGNLLNSYSYDIWGNPLTVQETVPNALRYAGEYWDADTKLQYLRARWYDPATARFIGEDTYEGSLINPMSLNLYTYVENNPLIYADPTGNWCTATVNGKYYSHPGKCSGSGSGQYYIPDDNATNFGRTIIDAGKAKGKWYPEGAVYIKGDPTGISDAFIGCAYDSQCLGFVGGAVSEVPAAYNGVKTGVSNGVKLVKGLIGSKKDKGNVNLLTRYSNFNDLAKNTNPKDLIRNLENQGWNKVVEPGGRKSGPATIFTDPSTGNKIRIHANPGEGTPYFRVQNKGGNYLDQSGNFPSNASRQELRELTHFYFGK</sequence>
<evidence type="ECO:0000259" key="2">
    <source>
        <dbReference type="Pfam" id="PF25023"/>
    </source>
</evidence>
<evidence type="ECO:0000313" key="4">
    <source>
        <dbReference type="Proteomes" id="UP000267017"/>
    </source>
</evidence>
<proteinExistence type="predicted"/>
<protein>
    <submittedName>
        <fullName evidence="3">RHS repeat protein</fullName>
    </submittedName>
</protein>
<keyword evidence="1" id="KW-0677">Repeat</keyword>
<dbReference type="InterPro" id="IPR006530">
    <property type="entry name" value="YD"/>
</dbReference>
<dbReference type="InterPro" id="IPR056823">
    <property type="entry name" value="TEN-like_YD-shell"/>
</dbReference>
<dbReference type="OrthoDB" id="41445at2"/>
<dbReference type="Pfam" id="PF05593">
    <property type="entry name" value="RHS_repeat"/>
    <property type="match status" value="1"/>
</dbReference>
<dbReference type="PANTHER" id="PTHR32305">
    <property type="match status" value="1"/>
</dbReference>
<comment type="caution">
    <text evidence="3">The sequence shown here is derived from an EMBL/GenBank/DDBJ whole genome shotgun (WGS) entry which is preliminary data.</text>
</comment>
<organism evidence="3 4">
    <name type="scientific">Paenibacillus oralis</name>
    <dbReference type="NCBI Taxonomy" id="2490856"/>
    <lineage>
        <taxon>Bacteria</taxon>
        <taxon>Bacillati</taxon>
        <taxon>Bacillota</taxon>
        <taxon>Bacilli</taxon>
        <taxon>Bacillales</taxon>
        <taxon>Paenibacillaceae</taxon>
        <taxon>Paenibacillus</taxon>
    </lineage>
</organism>
<keyword evidence="4" id="KW-1185">Reference proteome</keyword>
<accession>A0A3P3U9M2</accession>
<feature type="domain" description="Teneurin-like YD-shell" evidence="2">
    <location>
        <begin position="866"/>
        <end position="1089"/>
    </location>
</feature>
<reference evidence="3 4" key="1">
    <citation type="submission" date="2018-11" db="EMBL/GenBank/DDBJ databases">
        <title>Genome sequencing of Paenibacillus sp. KCOM 3021 (= ChDC PVNT-B20).</title>
        <authorList>
            <person name="Kook J.-K."/>
            <person name="Park S.-N."/>
            <person name="Lim Y.K."/>
        </authorList>
    </citation>
    <scope>NUCLEOTIDE SEQUENCE [LARGE SCALE GENOMIC DNA]</scope>
    <source>
        <strain evidence="3 4">KCOM 3021</strain>
    </source>
</reference>
<dbReference type="PANTHER" id="PTHR32305:SF15">
    <property type="entry name" value="PROTEIN RHSA-RELATED"/>
    <property type="match status" value="1"/>
</dbReference>
<evidence type="ECO:0000256" key="1">
    <source>
        <dbReference type="ARBA" id="ARBA00022737"/>
    </source>
</evidence>
<dbReference type="EMBL" id="RRCN01000001">
    <property type="protein sequence ID" value="RRJ67000.1"/>
    <property type="molecule type" value="Genomic_DNA"/>
</dbReference>
<gene>
    <name evidence="3" type="ORF">EHV15_31805</name>
</gene>
<dbReference type="Gene3D" id="2.180.10.10">
    <property type="entry name" value="RHS repeat-associated core"/>
    <property type="match status" value="6"/>
</dbReference>
<name>A0A3P3U9M2_9BACL</name>
<dbReference type="Pfam" id="PF25023">
    <property type="entry name" value="TEN_YD-shell"/>
    <property type="match status" value="2"/>
</dbReference>
<dbReference type="InterPro" id="IPR050708">
    <property type="entry name" value="T6SS_VgrG/RHS"/>
</dbReference>
<dbReference type="NCBIfam" id="TIGR03696">
    <property type="entry name" value="Rhs_assc_core"/>
    <property type="match status" value="1"/>
</dbReference>
<feature type="domain" description="Teneurin-like YD-shell" evidence="2">
    <location>
        <begin position="1151"/>
        <end position="1426"/>
    </location>
</feature>